<dbReference type="OMA" id="HAQISMD"/>
<dbReference type="GO" id="GO:0000978">
    <property type="term" value="F:RNA polymerase II cis-regulatory region sequence-specific DNA binding"/>
    <property type="evidence" value="ECO:0007669"/>
    <property type="project" value="TreeGrafter"/>
</dbReference>
<dbReference type="SUPFAM" id="SSF47095">
    <property type="entry name" value="HMG-box"/>
    <property type="match status" value="1"/>
</dbReference>
<dbReference type="GO" id="GO:0030154">
    <property type="term" value="P:cell differentiation"/>
    <property type="evidence" value="ECO:0007669"/>
    <property type="project" value="TreeGrafter"/>
</dbReference>
<feature type="compositionally biased region" description="Basic residues" evidence="4">
    <location>
        <begin position="114"/>
        <end position="129"/>
    </location>
</feature>
<sequence>MAYSLPAYSVELDFNDLLTGAGTPSTDPSSPVSSYPSSPASSPITQSDESHIPRPSNAYIIFRSEFVALNKESLSKTQQKASKLAGAAWRELPKESQDYYRDLAKQRKEEHARAHPGYKYKPHRSKRGKKADGRKKTDVPHAQISMDGQRFYHSLQLLSPLCPGFFSLSLTLLYTPSILDHSPPPASLSSIQPEVPWIEEPGAFSIDNMNENEDLRELLMRTYSLDSSYLNMIYDQLGGSLYNEWGSMSDPGYPAADNPMNYSPLLPSLSSMASDEMERVFHNSLRPY</sequence>
<dbReference type="InterPro" id="IPR009071">
    <property type="entry name" value="HMG_box_dom"/>
</dbReference>
<feature type="compositionally biased region" description="Basic and acidic residues" evidence="4">
    <location>
        <begin position="130"/>
        <end position="139"/>
    </location>
</feature>
<dbReference type="OrthoDB" id="6247875at2759"/>
<feature type="DNA-binding region" description="HMG box" evidence="3">
    <location>
        <begin position="52"/>
        <end position="119"/>
    </location>
</feature>
<dbReference type="SMART" id="SM00398">
    <property type="entry name" value="HMG"/>
    <property type="match status" value="1"/>
</dbReference>
<dbReference type="Gene3D" id="1.10.30.10">
    <property type="entry name" value="High mobility group box domain"/>
    <property type="match status" value="1"/>
</dbReference>
<dbReference type="Pfam" id="PF00505">
    <property type="entry name" value="HMG_box"/>
    <property type="match status" value="1"/>
</dbReference>
<gene>
    <name evidence="6" type="ORF">ARMGADRAFT_1167339</name>
</gene>
<dbReference type="AlphaFoldDB" id="A0A2H3DDP0"/>
<evidence type="ECO:0000256" key="3">
    <source>
        <dbReference type="PROSITE-ProRule" id="PRU00267"/>
    </source>
</evidence>
<feature type="domain" description="HMG box" evidence="5">
    <location>
        <begin position="52"/>
        <end position="119"/>
    </location>
</feature>
<dbReference type="PROSITE" id="PS50118">
    <property type="entry name" value="HMG_BOX_2"/>
    <property type="match status" value="1"/>
</dbReference>
<dbReference type="InterPro" id="IPR036910">
    <property type="entry name" value="HMG_box_dom_sf"/>
</dbReference>
<evidence type="ECO:0000313" key="6">
    <source>
        <dbReference type="EMBL" id="PBK89552.1"/>
    </source>
</evidence>
<feature type="region of interest" description="Disordered" evidence="4">
    <location>
        <begin position="19"/>
        <end position="52"/>
    </location>
</feature>
<dbReference type="PANTHER" id="PTHR10270:SF161">
    <property type="entry name" value="SEX-DETERMINING REGION Y PROTEIN"/>
    <property type="match status" value="1"/>
</dbReference>
<dbReference type="InterPro" id="IPR050140">
    <property type="entry name" value="SRY-related_HMG-box_TF-like"/>
</dbReference>
<evidence type="ECO:0000256" key="1">
    <source>
        <dbReference type="ARBA" id="ARBA00023125"/>
    </source>
</evidence>
<feature type="region of interest" description="Disordered" evidence="4">
    <location>
        <begin position="106"/>
        <end position="139"/>
    </location>
</feature>
<evidence type="ECO:0000256" key="4">
    <source>
        <dbReference type="SAM" id="MobiDB-lite"/>
    </source>
</evidence>
<feature type="compositionally biased region" description="Low complexity" evidence="4">
    <location>
        <begin position="24"/>
        <end position="43"/>
    </location>
</feature>
<evidence type="ECO:0000313" key="7">
    <source>
        <dbReference type="Proteomes" id="UP000217790"/>
    </source>
</evidence>
<proteinExistence type="predicted"/>
<accession>A0A2H3DDP0</accession>
<dbReference type="InParanoid" id="A0A2H3DDP0"/>
<reference evidence="7" key="1">
    <citation type="journal article" date="2017" name="Nat. Ecol. Evol.">
        <title>Genome expansion and lineage-specific genetic innovations in the forest pathogenic fungi Armillaria.</title>
        <authorList>
            <person name="Sipos G."/>
            <person name="Prasanna A.N."/>
            <person name="Walter M.C."/>
            <person name="O'Connor E."/>
            <person name="Balint B."/>
            <person name="Krizsan K."/>
            <person name="Kiss B."/>
            <person name="Hess J."/>
            <person name="Varga T."/>
            <person name="Slot J."/>
            <person name="Riley R."/>
            <person name="Boka B."/>
            <person name="Rigling D."/>
            <person name="Barry K."/>
            <person name="Lee J."/>
            <person name="Mihaltcheva S."/>
            <person name="LaButti K."/>
            <person name="Lipzen A."/>
            <person name="Waldron R."/>
            <person name="Moloney N.M."/>
            <person name="Sperisen C."/>
            <person name="Kredics L."/>
            <person name="Vagvoelgyi C."/>
            <person name="Patrignani A."/>
            <person name="Fitzpatrick D."/>
            <person name="Nagy I."/>
            <person name="Doyle S."/>
            <person name="Anderson J.B."/>
            <person name="Grigoriev I.V."/>
            <person name="Gueldener U."/>
            <person name="Muensterkoetter M."/>
            <person name="Nagy L.G."/>
        </authorList>
    </citation>
    <scope>NUCLEOTIDE SEQUENCE [LARGE SCALE GENOMIC DNA]</scope>
    <source>
        <strain evidence="7">Ar21-2</strain>
    </source>
</reference>
<dbReference type="CDD" id="cd01389">
    <property type="entry name" value="HMG-box_ROX1-like"/>
    <property type="match status" value="1"/>
</dbReference>
<dbReference type="STRING" id="47427.A0A2H3DDP0"/>
<keyword evidence="7" id="KW-1185">Reference proteome</keyword>
<dbReference type="GO" id="GO:0005634">
    <property type="term" value="C:nucleus"/>
    <property type="evidence" value="ECO:0007669"/>
    <property type="project" value="UniProtKB-UniRule"/>
</dbReference>
<dbReference type="Proteomes" id="UP000217790">
    <property type="component" value="Unassembled WGS sequence"/>
</dbReference>
<dbReference type="GO" id="GO:0001228">
    <property type="term" value="F:DNA-binding transcription activator activity, RNA polymerase II-specific"/>
    <property type="evidence" value="ECO:0007669"/>
    <property type="project" value="TreeGrafter"/>
</dbReference>
<dbReference type="PANTHER" id="PTHR10270">
    <property type="entry name" value="SOX TRANSCRIPTION FACTOR"/>
    <property type="match status" value="1"/>
</dbReference>
<keyword evidence="1 3" id="KW-0238">DNA-binding</keyword>
<organism evidence="6 7">
    <name type="scientific">Armillaria gallica</name>
    <name type="common">Bulbous honey fungus</name>
    <name type="synonym">Armillaria bulbosa</name>
    <dbReference type="NCBI Taxonomy" id="47427"/>
    <lineage>
        <taxon>Eukaryota</taxon>
        <taxon>Fungi</taxon>
        <taxon>Dikarya</taxon>
        <taxon>Basidiomycota</taxon>
        <taxon>Agaricomycotina</taxon>
        <taxon>Agaricomycetes</taxon>
        <taxon>Agaricomycetidae</taxon>
        <taxon>Agaricales</taxon>
        <taxon>Marasmiineae</taxon>
        <taxon>Physalacriaceae</taxon>
        <taxon>Armillaria</taxon>
    </lineage>
</organism>
<evidence type="ECO:0000259" key="5">
    <source>
        <dbReference type="PROSITE" id="PS50118"/>
    </source>
</evidence>
<protein>
    <recommendedName>
        <fullName evidence="5">HMG box domain-containing protein</fullName>
    </recommendedName>
</protein>
<name>A0A2H3DDP0_ARMGA</name>
<keyword evidence="3" id="KW-0539">Nucleus</keyword>
<dbReference type="EMBL" id="KZ293668">
    <property type="protein sequence ID" value="PBK89552.1"/>
    <property type="molecule type" value="Genomic_DNA"/>
</dbReference>
<keyword evidence="2" id="KW-0804">Transcription</keyword>
<evidence type="ECO:0000256" key="2">
    <source>
        <dbReference type="ARBA" id="ARBA00023163"/>
    </source>
</evidence>